<reference evidence="3 4" key="1">
    <citation type="journal article" date="2010" name="J. Bacteriol.">
        <title>Genome sequence of the milbemycin-producing bacterium Streptomyces bingchenggensis.</title>
        <authorList>
            <person name="Wang X.J."/>
            <person name="Yan Y.J."/>
            <person name="Zhang B."/>
            <person name="An J."/>
            <person name="Wang J.J."/>
            <person name="Tian J."/>
            <person name="Jiang L."/>
            <person name="Chen Y.H."/>
            <person name="Huang S.X."/>
            <person name="Yin M."/>
            <person name="Zhang J."/>
            <person name="Gao A.L."/>
            <person name="Liu C.X."/>
            <person name="Zhu Z.X."/>
            <person name="Xiang W.S."/>
        </authorList>
    </citation>
    <scope>NUCLEOTIDE SEQUENCE [LARGE SCALE GENOMIC DNA]</scope>
    <source>
        <strain evidence="3 4">BCW-1</strain>
    </source>
</reference>
<keyword evidence="3" id="KW-0255">Endonuclease</keyword>
<evidence type="ECO:0000259" key="2">
    <source>
        <dbReference type="SMART" id="SM00507"/>
    </source>
</evidence>
<dbReference type="KEGG" id="sbh:SBI_04671"/>
<feature type="region of interest" description="Disordered" evidence="1">
    <location>
        <begin position="293"/>
        <end position="313"/>
    </location>
</feature>
<keyword evidence="3" id="KW-0540">Nuclease</keyword>
<dbReference type="AlphaFoldDB" id="D7BZ55"/>
<dbReference type="EMBL" id="CP002047">
    <property type="protein sequence ID" value="ADI07791.1"/>
    <property type="molecule type" value="Genomic_DNA"/>
</dbReference>
<dbReference type="HOGENOM" id="CLU_021786_4_0_11"/>
<dbReference type="STRING" id="749414.SBI_04671"/>
<feature type="domain" description="HNH nuclease" evidence="2">
    <location>
        <begin position="383"/>
        <end position="440"/>
    </location>
</feature>
<dbReference type="InterPro" id="IPR003615">
    <property type="entry name" value="HNH_nuc"/>
</dbReference>
<dbReference type="SMART" id="SM00507">
    <property type="entry name" value="HNHc"/>
    <property type="match status" value="1"/>
</dbReference>
<evidence type="ECO:0000313" key="4">
    <source>
        <dbReference type="Proteomes" id="UP000000377"/>
    </source>
</evidence>
<dbReference type="Pfam" id="PF02720">
    <property type="entry name" value="DUF222"/>
    <property type="match status" value="1"/>
</dbReference>
<dbReference type="Gene3D" id="1.10.30.50">
    <property type="match status" value="1"/>
</dbReference>
<dbReference type="GO" id="GO:0004519">
    <property type="term" value="F:endonuclease activity"/>
    <property type="evidence" value="ECO:0007669"/>
    <property type="project" value="UniProtKB-KW"/>
</dbReference>
<name>D7BZ55_STRBB</name>
<proteinExistence type="predicted"/>
<dbReference type="InterPro" id="IPR003870">
    <property type="entry name" value="DUF222"/>
</dbReference>
<accession>D7BZ55</accession>
<evidence type="ECO:0000256" key="1">
    <source>
        <dbReference type="SAM" id="MobiDB-lite"/>
    </source>
</evidence>
<organism evidence="3 4">
    <name type="scientific">Streptomyces bingchenggensis (strain BCW-1)</name>
    <dbReference type="NCBI Taxonomy" id="749414"/>
    <lineage>
        <taxon>Bacteria</taxon>
        <taxon>Bacillati</taxon>
        <taxon>Actinomycetota</taxon>
        <taxon>Actinomycetes</taxon>
        <taxon>Kitasatosporales</taxon>
        <taxon>Streptomycetaceae</taxon>
        <taxon>Streptomyces</taxon>
    </lineage>
</organism>
<gene>
    <name evidence="3" type="ordered locus">SBI_04671</name>
</gene>
<keyword evidence="3" id="KW-0378">Hydrolase</keyword>
<dbReference type="eggNOG" id="COG1403">
    <property type="taxonomic scope" value="Bacteria"/>
</dbReference>
<keyword evidence="4" id="KW-1185">Reference proteome</keyword>
<dbReference type="PATRIC" id="fig|749414.3.peg.4829"/>
<protein>
    <submittedName>
        <fullName evidence="3">HNH endonuclease</fullName>
    </submittedName>
</protein>
<sequence>MIAMGDNTTTITETVSRAPARVPALGPAMVPAKVPAKVPETPDEWAAYLADMAPGPQTAVVLPLLDPEKLSHTGRIDALKTLERHAAWIQAQQAHILAALDADTQAALPEGKWNESIEGEWNFACEEVACALKLSGTTAAKRLQVARELASHYPTTLGMLERGEICYMQAVAVTEACGVLDPLLAAQVEATIAEKMPGLATGQTRRALAREIVRADPRGADERHRKRKRERQMVHYAQDDGMAMWGAILPAEQAARMNQAVDAHAVTLPDEGRTLEQKRVDALFDLVVNRTTTSTTTSTTNGSGANQAPGGRSAAVVQVTVPLDVLIGESEEPAQLKGYGPITAGQARKIAFAEGTIWRRLIIEPKTGMLVKTAPTTYKPTAETERHVIARDGRCTFPTCQMPAHRCDLDHIHPFNHDDPTAGGQTVPGNLGSLCRRHHVMKTHHPGWRVTRDADTGIATWTAPTGHVYTNSPHNYLE</sequence>
<dbReference type="CDD" id="cd00085">
    <property type="entry name" value="HNHc"/>
    <property type="match status" value="1"/>
</dbReference>
<evidence type="ECO:0000313" key="3">
    <source>
        <dbReference type="EMBL" id="ADI07791.1"/>
    </source>
</evidence>
<dbReference type="Proteomes" id="UP000000377">
    <property type="component" value="Chromosome"/>
</dbReference>